<gene>
    <name evidence="2" type="ORF">PBT88_11745</name>
</gene>
<name>A0ABY7NIR8_9SPHN</name>
<keyword evidence="3" id="KW-1185">Reference proteome</keyword>
<dbReference type="Proteomes" id="UP001210865">
    <property type="component" value="Chromosome"/>
</dbReference>
<dbReference type="EMBL" id="CP115174">
    <property type="protein sequence ID" value="WBO20885.1"/>
    <property type="molecule type" value="Genomic_DNA"/>
</dbReference>
<sequence>MSDRLGGRREGKAAERGKSEKSSNGSMAHGLASFLESDVNAGATETNIAQGWRCTRAKDWPNAAADVGLSGRAFCLAPRGVLHASGVSGMQSCNPSWAAMPAGPARPTRFKSPRKWG</sequence>
<evidence type="ECO:0000256" key="1">
    <source>
        <dbReference type="SAM" id="MobiDB-lite"/>
    </source>
</evidence>
<reference evidence="2 3" key="1">
    <citation type="submission" date="2022-12" db="EMBL/GenBank/DDBJ databases">
        <title>Sphingomonas abieness sp. nov., an endophytic bacterium isolated from Abies koreana.</title>
        <authorList>
            <person name="Jiang L."/>
            <person name="Lee J."/>
        </authorList>
    </citation>
    <scope>NUCLEOTIDE SEQUENCE [LARGE SCALE GENOMIC DNA]</scope>
    <source>
        <strain evidence="3">PAMB 00755</strain>
    </source>
</reference>
<feature type="compositionally biased region" description="Basic residues" evidence="1">
    <location>
        <begin position="108"/>
        <end position="117"/>
    </location>
</feature>
<protein>
    <submittedName>
        <fullName evidence="2">Uncharacterized protein</fullName>
    </submittedName>
</protein>
<proteinExistence type="predicted"/>
<accession>A0ABY7NIR8</accession>
<evidence type="ECO:0000313" key="3">
    <source>
        <dbReference type="Proteomes" id="UP001210865"/>
    </source>
</evidence>
<feature type="region of interest" description="Disordered" evidence="1">
    <location>
        <begin position="1"/>
        <end position="30"/>
    </location>
</feature>
<feature type="region of interest" description="Disordered" evidence="1">
    <location>
        <begin position="98"/>
        <end position="117"/>
    </location>
</feature>
<evidence type="ECO:0000313" key="2">
    <source>
        <dbReference type="EMBL" id="WBO20885.1"/>
    </source>
</evidence>
<feature type="compositionally biased region" description="Basic and acidic residues" evidence="1">
    <location>
        <begin position="1"/>
        <end position="21"/>
    </location>
</feature>
<organism evidence="2 3">
    <name type="scientific">Sphingomonas abietis</name>
    <dbReference type="NCBI Taxonomy" id="3012344"/>
    <lineage>
        <taxon>Bacteria</taxon>
        <taxon>Pseudomonadati</taxon>
        <taxon>Pseudomonadota</taxon>
        <taxon>Alphaproteobacteria</taxon>
        <taxon>Sphingomonadales</taxon>
        <taxon>Sphingomonadaceae</taxon>
        <taxon>Sphingomonas</taxon>
    </lineage>
</organism>
<dbReference type="RefSeq" id="WP_270075535.1">
    <property type="nucleotide sequence ID" value="NZ_CP115174.1"/>
</dbReference>